<evidence type="ECO:0000256" key="2">
    <source>
        <dbReference type="ARBA" id="ARBA00022622"/>
    </source>
</evidence>
<evidence type="ECO:0000256" key="7">
    <source>
        <dbReference type="ARBA" id="ARBA00023180"/>
    </source>
</evidence>
<evidence type="ECO:0008006" key="12">
    <source>
        <dbReference type="Google" id="ProtNLM"/>
    </source>
</evidence>
<evidence type="ECO:0000256" key="9">
    <source>
        <dbReference type="SAM" id="SignalP"/>
    </source>
</evidence>
<sequence>MSTPYFTLLVLLCCGMYSEVKCLRCWDCRSDGINSSFCGDYFDKDLISEQQRTYVYANCSVPESIKNPLAVPKIAVCRVLKQTENFTTIIYRGCHYQEDGLPRDCLHKKYSPGIKTEYCLTCSTDGCNAALDYDLLKKSLLANEAIAVHLSM</sequence>
<dbReference type="PANTHER" id="PTHR33562">
    <property type="entry name" value="ATILLA, ISOFORM B-RELATED-RELATED"/>
    <property type="match status" value="1"/>
</dbReference>
<dbReference type="PANTHER" id="PTHR33562:SF2">
    <property type="entry name" value="PROTEIN QUIVER"/>
    <property type="match status" value="1"/>
</dbReference>
<proteinExistence type="predicted"/>
<comment type="subcellular location">
    <subcellularLocation>
        <location evidence="1">Membrane</location>
        <topology evidence="1">Lipid-anchor</topology>
        <topology evidence="1">GPI-anchor</topology>
    </subcellularLocation>
</comment>
<dbReference type="EMBL" id="WJQU01000001">
    <property type="protein sequence ID" value="KAJ6649508.1"/>
    <property type="molecule type" value="Genomic_DNA"/>
</dbReference>
<organism evidence="10 11">
    <name type="scientific">Pseudolycoriella hygida</name>
    <dbReference type="NCBI Taxonomy" id="35572"/>
    <lineage>
        <taxon>Eukaryota</taxon>
        <taxon>Metazoa</taxon>
        <taxon>Ecdysozoa</taxon>
        <taxon>Arthropoda</taxon>
        <taxon>Hexapoda</taxon>
        <taxon>Insecta</taxon>
        <taxon>Pterygota</taxon>
        <taxon>Neoptera</taxon>
        <taxon>Endopterygota</taxon>
        <taxon>Diptera</taxon>
        <taxon>Nematocera</taxon>
        <taxon>Sciaroidea</taxon>
        <taxon>Sciaridae</taxon>
        <taxon>Pseudolycoriella</taxon>
    </lineage>
</organism>
<feature type="signal peptide" evidence="9">
    <location>
        <begin position="1"/>
        <end position="22"/>
    </location>
</feature>
<dbReference type="Proteomes" id="UP001151699">
    <property type="component" value="Chromosome A"/>
</dbReference>
<name>A0A9Q0S9U2_9DIPT</name>
<dbReference type="OrthoDB" id="75169at2759"/>
<comment type="caution">
    <text evidence="10">The sequence shown here is derived from an EMBL/GenBank/DDBJ whole genome shotgun (WGS) entry which is preliminary data.</text>
</comment>
<dbReference type="Pfam" id="PF17064">
    <property type="entry name" value="QVR"/>
    <property type="match status" value="1"/>
</dbReference>
<keyword evidence="11" id="KW-1185">Reference proteome</keyword>
<evidence type="ECO:0000256" key="1">
    <source>
        <dbReference type="ARBA" id="ARBA00004589"/>
    </source>
</evidence>
<dbReference type="GO" id="GO:0098552">
    <property type="term" value="C:side of membrane"/>
    <property type="evidence" value="ECO:0007669"/>
    <property type="project" value="UniProtKB-KW"/>
</dbReference>
<accession>A0A9Q0S9U2</accession>
<keyword evidence="2" id="KW-0336">GPI-anchor</keyword>
<keyword evidence="5" id="KW-1133">Transmembrane helix</keyword>
<dbReference type="GO" id="GO:0030431">
    <property type="term" value="P:sleep"/>
    <property type="evidence" value="ECO:0007669"/>
    <property type="project" value="InterPro"/>
</dbReference>
<evidence type="ECO:0000256" key="3">
    <source>
        <dbReference type="ARBA" id="ARBA00022692"/>
    </source>
</evidence>
<evidence type="ECO:0000313" key="10">
    <source>
        <dbReference type="EMBL" id="KAJ6649508.1"/>
    </source>
</evidence>
<keyword evidence="7" id="KW-0325">Glycoprotein</keyword>
<evidence type="ECO:0000313" key="11">
    <source>
        <dbReference type="Proteomes" id="UP001151699"/>
    </source>
</evidence>
<evidence type="ECO:0000256" key="4">
    <source>
        <dbReference type="ARBA" id="ARBA00022729"/>
    </source>
</evidence>
<keyword evidence="3" id="KW-0812">Transmembrane</keyword>
<keyword evidence="4 9" id="KW-0732">Signal</keyword>
<dbReference type="AlphaFoldDB" id="A0A9Q0S9U2"/>
<dbReference type="GO" id="GO:0032222">
    <property type="term" value="P:regulation of synaptic transmission, cholinergic"/>
    <property type="evidence" value="ECO:0007669"/>
    <property type="project" value="InterPro"/>
</dbReference>
<gene>
    <name evidence="10" type="ORF">Bhyg_04744</name>
</gene>
<evidence type="ECO:0000256" key="5">
    <source>
        <dbReference type="ARBA" id="ARBA00022989"/>
    </source>
</evidence>
<evidence type="ECO:0000256" key="6">
    <source>
        <dbReference type="ARBA" id="ARBA00023136"/>
    </source>
</evidence>
<reference evidence="10" key="1">
    <citation type="submission" date="2022-07" db="EMBL/GenBank/DDBJ databases">
        <authorList>
            <person name="Trinca V."/>
            <person name="Uliana J.V.C."/>
            <person name="Torres T.T."/>
            <person name="Ward R.J."/>
            <person name="Monesi N."/>
        </authorList>
    </citation>
    <scope>NUCLEOTIDE SEQUENCE</scope>
    <source>
        <strain evidence="10">HSMRA1968</strain>
        <tissue evidence="10">Whole embryos</tissue>
    </source>
</reference>
<protein>
    <recommendedName>
        <fullName evidence="12">Protein sleepless</fullName>
    </recommendedName>
</protein>
<feature type="non-terminal residue" evidence="10">
    <location>
        <position position="1"/>
    </location>
</feature>
<keyword evidence="6" id="KW-0472">Membrane</keyword>
<dbReference type="InterPro" id="IPR031424">
    <property type="entry name" value="QVR-like"/>
</dbReference>
<evidence type="ECO:0000256" key="8">
    <source>
        <dbReference type="ARBA" id="ARBA00023288"/>
    </source>
</evidence>
<keyword evidence="8" id="KW-0449">Lipoprotein</keyword>
<feature type="chain" id="PRO_5040340957" description="Protein sleepless" evidence="9">
    <location>
        <begin position="23"/>
        <end position="152"/>
    </location>
</feature>
<dbReference type="InterPro" id="IPR050975">
    <property type="entry name" value="Sleep_regulator"/>
</dbReference>